<dbReference type="InterPro" id="IPR004089">
    <property type="entry name" value="MCPsignal_dom"/>
</dbReference>
<evidence type="ECO:0000313" key="4">
    <source>
        <dbReference type="EMBL" id="KYZ76854.1"/>
    </source>
</evidence>
<evidence type="ECO:0000313" key="5">
    <source>
        <dbReference type="Proteomes" id="UP000076268"/>
    </source>
</evidence>
<dbReference type="InterPro" id="IPR010524">
    <property type="entry name" value="Sig_transdc_resp-reg_PrpR_N"/>
</dbReference>
<dbReference type="PANTHER" id="PTHR32089">
    <property type="entry name" value="METHYL-ACCEPTING CHEMOTAXIS PROTEIN MCPB"/>
    <property type="match status" value="1"/>
</dbReference>
<gene>
    <name evidence="4" type="ORF">AXX12_08840</name>
</gene>
<protein>
    <submittedName>
        <fullName evidence="4">Chemotaxis protein</fullName>
    </submittedName>
</protein>
<dbReference type="SUPFAM" id="SSF58104">
    <property type="entry name" value="Methyl-accepting chemotaxis protein (MCP) signaling domain"/>
    <property type="match status" value="1"/>
</dbReference>
<keyword evidence="5" id="KW-1185">Reference proteome</keyword>
<dbReference type="Proteomes" id="UP000076268">
    <property type="component" value="Unassembled WGS sequence"/>
</dbReference>
<dbReference type="STRING" id="1794912.AXX12_08840"/>
<keyword evidence="1 2" id="KW-0807">Transducer</keyword>
<organism evidence="4 5">
    <name type="scientific">Anaerosporomusa subterranea</name>
    <dbReference type="NCBI Taxonomy" id="1794912"/>
    <lineage>
        <taxon>Bacteria</taxon>
        <taxon>Bacillati</taxon>
        <taxon>Bacillota</taxon>
        <taxon>Negativicutes</taxon>
        <taxon>Acetonemataceae</taxon>
        <taxon>Anaerosporomusa</taxon>
    </lineage>
</organism>
<feature type="domain" description="Methyl-accepting transducer" evidence="3">
    <location>
        <begin position="159"/>
        <end position="359"/>
    </location>
</feature>
<dbReference type="Pfam" id="PF06506">
    <property type="entry name" value="PrpR_N"/>
    <property type="match status" value="1"/>
</dbReference>
<dbReference type="PROSITE" id="PS50111">
    <property type="entry name" value="CHEMOTAXIS_TRANSDUC_2"/>
    <property type="match status" value="1"/>
</dbReference>
<evidence type="ECO:0000256" key="1">
    <source>
        <dbReference type="ARBA" id="ARBA00023224"/>
    </source>
</evidence>
<dbReference type="GO" id="GO:0005524">
    <property type="term" value="F:ATP binding"/>
    <property type="evidence" value="ECO:0007669"/>
    <property type="project" value="InterPro"/>
</dbReference>
<dbReference type="PANTHER" id="PTHR32089:SF112">
    <property type="entry name" value="LYSOZYME-LIKE PROTEIN-RELATED"/>
    <property type="match status" value="1"/>
</dbReference>
<comment type="caution">
    <text evidence="4">The sequence shown here is derived from an EMBL/GenBank/DDBJ whole genome shotgun (WGS) entry which is preliminary data.</text>
</comment>
<dbReference type="Gene3D" id="3.40.50.10660">
    <property type="entry name" value="PrpR receptor domain-like"/>
    <property type="match status" value="1"/>
</dbReference>
<accession>A0A154BS70</accession>
<dbReference type="Pfam" id="PF00015">
    <property type="entry name" value="MCPsignal"/>
    <property type="match status" value="1"/>
</dbReference>
<dbReference type="GO" id="GO:0000156">
    <property type="term" value="F:phosphorelay response regulator activity"/>
    <property type="evidence" value="ECO:0007669"/>
    <property type="project" value="InterPro"/>
</dbReference>
<reference evidence="4 5" key="1">
    <citation type="submission" date="2016-02" db="EMBL/GenBank/DDBJ databases">
        <title>Anaerosporomusa subterraneum gen. nov., sp. nov., a spore-forming obligate anaerobe isolated from saprolite.</title>
        <authorList>
            <person name="Choi J.K."/>
            <person name="Shah M."/>
            <person name="Yee N."/>
        </authorList>
    </citation>
    <scope>NUCLEOTIDE SEQUENCE [LARGE SCALE GENOMIC DNA]</scope>
    <source>
        <strain evidence="4 5">RU4</strain>
    </source>
</reference>
<dbReference type="Gene3D" id="3.40.50.2300">
    <property type="match status" value="1"/>
</dbReference>
<name>A0A154BS70_ANASB</name>
<sequence>MEPILFVAPSPKMAEEAKQITAAMGISLDIVTSNMGDAKSVALSYPDAKIMISRGGTAQALRQLSGKTVIEITATICDILDPVQRVAIAGVKKIAVVAHQSVLAVVERDLHVTELDIFMRPWQNADALPKMMEQLSKVGVSGIVGDNAAAKMAKEYGMVVESLESGSDSIKRSINDAVKIASAQEAERIREQEKAQQIQRHVASMYTALEQAAAAVEELAASSQELATTSQETDNIAKTASREANNTTEIVDVIRRVAQQTNLLGLNAAIEAARVGEHGRGFSVVAEEVRKLAAESNQSARTISEMVNKFRNSVEYVQKNVENSNAITQQQAKATQDLAAMLDGVRMVGENLLALADSN</sequence>
<dbReference type="GO" id="GO:0003677">
    <property type="term" value="F:DNA binding"/>
    <property type="evidence" value="ECO:0007669"/>
    <property type="project" value="InterPro"/>
</dbReference>
<dbReference type="OrthoDB" id="3192at2"/>
<evidence type="ECO:0000259" key="3">
    <source>
        <dbReference type="PROSITE" id="PS50111"/>
    </source>
</evidence>
<dbReference type="EMBL" id="LSGP01000017">
    <property type="protein sequence ID" value="KYZ76854.1"/>
    <property type="molecule type" value="Genomic_DNA"/>
</dbReference>
<dbReference type="AlphaFoldDB" id="A0A154BS70"/>
<dbReference type="GO" id="GO:0016020">
    <property type="term" value="C:membrane"/>
    <property type="evidence" value="ECO:0007669"/>
    <property type="project" value="InterPro"/>
</dbReference>
<dbReference type="SUPFAM" id="SSF159800">
    <property type="entry name" value="PrpR receptor domain-like"/>
    <property type="match status" value="1"/>
</dbReference>
<proteinExistence type="predicted"/>
<dbReference type="Gene3D" id="1.10.287.950">
    <property type="entry name" value="Methyl-accepting chemotaxis protein"/>
    <property type="match status" value="1"/>
</dbReference>
<dbReference type="SMART" id="SM00283">
    <property type="entry name" value="MA"/>
    <property type="match status" value="1"/>
</dbReference>
<evidence type="ECO:0000256" key="2">
    <source>
        <dbReference type="PROSITE-ProRule" id="PRU00284"/>
    </source>
</evidence>